<dbReference type="NCBIfam" id="NF045849">
    <property type="entry name" value="ICE_MMCAP2_0565"/>
    <property type="match status" value="1"/>
</dbReference>
<feature type="chain" id="PRO_5002531667" evidence="2">
    <location>
        <begin position="29"/>
        <end position="120"/>
    </location>
</feature>
<feature type="transmembrane region" description="Helical" evidence="1">
    <location>
        <begin position="48"/>
        <end position="72"/>
    </location>
</feature>
<keyword evidence="1" id="KW-1133">Transmembrane helix</keyword>
<evidence type="ECO:0000256" key="2">
    <source>
        <dbReference type="SAM" id="SignalP"/>
    </source>
</evidence>
<dbReference type="AlphaFoldDB" id="A0A0G0CKE4"/>
<accession>A0A0G0CKE4</accession>
<feature type="transmembrane region" description="Helical" evidence="1">
    <location>
        <begin position="93"/>
        <end position="114"/>
    </location>
</feature>
<evidence type="ECO:0000313" key="4">
    <source>
        <dbReference type="Proteomes" id="UP000034302"/>
    </source>
</evidence>
<organism evidence="3 4">
    <name type="scientific">candidate division WS6 bacterium GW2011_GWC1_33_20</name>
    <dbReference type="NCBI Taxonomy" id="1619089"/>
    <lineage>
        <taxon>Bacteria</taxon>
        <taxon>Candidatus Dojkabacteria</taxon>
    </lineage>
</organism>
<comment type="caution">
    <text evidence="3">The sequence shown here is derived from an EMBL/GenBank/DDBJ whole genome shotgun (WGS) entry which is preliminary data.</text>
</comment>
<dbReference type="Pfam" id="PF18895">
    <property type="entry name" value="T4SS_pilin"/>
    <property type="match status" value="1"/>
</dbReference>
<feature type="signal peptide" evidence="2">
    <location>
        <begin position="1"/>
        <end position="28"/>
    </location>
</feature>
<evidence type="ECO:0000256" key="1">
    <source>
        <dbReference type="SAM" id="Phobius"/>
    </source>
</evidence>
<keyword evidence="2" id="KW-0732">Signal</keyword>
<reference evidence="3 4" key="1">
    <citation type="journal article" date="2015" name="Nature">
        <title>rRNA introns, odd ribosomes, and small enigmatic genomes across a large radiation of phyla.</title>
        <authorList>
            <person name="Brown C.T."/>
            <person name="Hug L.A."/>
            <person name="Thomas B.C."/>
            <person name="Sharon I."/>
            <person name="Castelle C.J."/>
            <person name="Singh A."/>
            <person name="Wilkins M.J."/>
            <person name="Williams K.H."/>
            <person name="Banfield J.F."/>
        </authorList>
    </citation>
    <scope>NUCLEOTIDE SEQUENCE [LARGE SCALE GENOMIC DNA]</scope>
</reference>
<evidence type="ECO:0000313" key="3">
    <source>
        <dbReference type="EMBL" id="KKP43917.1"/>
    </source>
</evidence>
<dbReference type="InterPro" id="IPR043993">
    <property type="entry name" value="T4SS_pilin"/>
</dbReference>
<dbReference type="Proteomes" id="UP000034302">
    <property type="component" value="Unassembled WGS sequence"/>
</dbReference>
<gene>
    <name evidence="3" type="ORF">UR34_C0009G0018</name>
</gene>
<keyword evidence="1" id="KW-0472">Membrane</keyword>
<proteinExistence type="predicted"/>
<name>A0A0G0CKE4_9BACT</name>
<keyword evidence="1" id="KW-0812">Transmembrane</keyword>
<protein>
    <submittedName>
        <fullName evidence="3">Uncharacterized protein</fullName>
    </submittedName>
</protein>
<sequence length="120" mass="12542">MKSKLAKISATTVATIATFAGSMSATFAATSPMTWISSLTGTSGTLDSWIITVLNWAIGLAALAAVVMLIAAGFMYITANGDENKIGKATKTLTFAIVGLVVCFIAVMLVQFVLKNFLNQ</sequence>
<dbReference type="EMBL" id="LBOV01000009">
    <property type="protein sequence ID" value="KKP43917.1"/>
    <property type="molecule type" value="Genomic_DNA"/>
</dbReference>